<evidence type="ECO:0000259" key="5">
    <source>
        <dbReference type="PROSITE" id="PS51898"/>
    </source>
</evidence>
<dbReference type="Proteomes" id="UP000321328">
    <property type="component" value="Unassembled WGS sequence"/>
</dbReference>
<evidence type="ECO:0000256" key="2">
    <source>
        <dbReference type="ARBA" id="ARBA00023125"/>
    </source>
</evidence>
<feature type="domain" description="Core-binding (CB)" evidence="6">
    <location>
        <begin position="16"/>
        <end position="129"/>
    </location>
</feature>
<sequence length="394" mass="44347">MASAGLAGWRVVDPAGETVAPIERFLRDFAARGSSSGSVRSYAYALLRWWRWLRHVEVAWDQATPMELREFVIWLGQARKPQADSRTVTAATAGKINLITGKRHLGDGYEPRTVRHSNAVLRTFYEYWNELGEGPLVNPVTLQRPGRGNAHHNPLLPYRGDNRLRYNPKVAKRRPRAIPDERWDQLFAGLRSDRDRAIAAIAVSNGCRAGELLGLRGVDVDWGDQLVRVVRKGSRAEQWLPASEEAFVWLRLYLAQLDAAPPGPNEPLWWTLRRRRGTSGLRRRPLTYDALRAVFRRLNALLGTNYSMHDLRHTAALRMSRDDGLTTRDVQTVLGHAQLTTIADVYLVEDDAAVLGRVHRHLCERREAAARPAPPVAAGYDAADLSVLFGQDPQ</sequence>
<dbReference type="AlphaFoldDB" id="A0A511DAV5"/>
<dbReference type="SUPFAM" id="SSF56349">
    <property type="entry name" value="DNA breaking-rejoining enzymes"/>
    <property type="match status" value="1"/>
</dbReference>
<dbReference type="GO" id="GO:0006310">
    <property type="term" value="P:DNA recombination"/>
    <property type="evidence" value="ECO:0007669"/>
    <property type="project" value="UniProtKB-KW"/>
</dbReference>
<evidence type="ECO:0000259" key="6">
    <source>
        <dbReference type="PROSITE" id="PS51900"/>
    </source>
</evidence>
<reference evidence="7 8" key="1">
    <citation type="submission" date="2019-07" db="EMBL/GenBank/DDBJ databases">
        <title>Whole genome shotgun sequence of Pseudonocardia asaccharolytica NBRC 16224.</title>
        <authorList>
            <person name="Hosoyama A."/>
            <person name="Uohara A."/>
            <person name="Ohji S."/>
            <person name="Ichikawa N."/>
        </authorList>
    </citation>
    <scope>NUCLEOTIDE SEQUENCE [LARGE SCALE GENOMIC DNA]</scope>
    <source>
        <strain evidence="7 8">NBRC 16224</strain>
    </source>
</reference>
<dbReference type="InterPro" id="IPR044068">
    <property type="entry name" value="CB"/>
</dbReference>
<evidence type="ECO:0000256" key="4">
    <source>
        <dbReference type="PROSITE-ProRule" id="PRU01248"/>
    </source>
</evidence>
<accession>A0A511DAV5</accession>
<dbReference type="PANTHER" id="PTHR30349">
    <property type="entry name" value="PHAGE INTEGRASE-RELATED"/>
    <property type="match status" value="1"/>
</dbReference>
<dbReference type="RefSeq" id="WP_211224061.1">
    <property type="nucleotide sequence ID" value="NZ_AUII01000047.1"/>
</dbReference>
<dbReference type="PROSITE" id="PS51898">
    <property type="entry name" value="TYR_RECOMBINASE"/>
    <property type="match status" value="1"/>
</dbReference>
<keyword evidence="1" id="KW-0229">DNA integration</keyword>
<evidence type="ECO:0000313" key="8">
    <source>
        <dbReference type="Proteomes" id="UP000321328"/>
    </source>
</evidence>
<dbReference type="InterPro" id="IPR050090">
    <property type="entry name" value="Tyrosine_recombinase_XerCD"/>
</dbReference>
<keyword evidence="3" id="KW-0233">DNA recombination</keyword>
<dbReference type="PROSITE" id="PS51900">
    <property type="entry name" value="CB"/>
    <property type="match status" value="1"/>
</dbReference>
<dbReference type="Pfam" id="PF00589">
    <property type="entry name" value="Phage_integrase"/>
    <property type="match status" value="1"/>
</dbReference>
<evidence type="ECO:0000313" key="7">
    <source>
        <dbReference type="EMBL" id="GEL20794.1"/>
    </source>
</evidence>
<dbReference type="PANTHER" id="PTHR30349:SF81">
    <property type="entry name" value="TYROSINE RECOMBINASE XERC"/>
    <property type="match status" value="1"/>
</dbReference>
<dbReference type="InterPro" id="IPR010998">
    <property type="entry name" value="Integrase_recombinase_N"/>
</dbReference>
<keyword evidence="2 4" id="KW-0238">DNA-binding</keyword>
<protein>
    <submittedName>
        <fullName evidence="7">Integrase</fullName>
    </submittedName>
</protein>
<dbReference type="InterPro" id="IPR004107">
    <property type="entry name" value="Integrase_SAM-like_N"/>
</dbReference>
<proteinExistence type="predicted"/>
<dbReference type="Gene3D" id="1.10.150.130">
    <property type="match status" value="1"/>
</dbReference>
<name>A0A511DAV5_9PSEU</name>
<dbReference type="InterPro" id="IPR013762">
    <property type="entry name" value="Integrase-like_cat_sf"/>
</dbReference>
<dbReference type="InterPro" id="IPR011010">
    <property type="entry name" value="DNA_brk_join_enz"/>
</dbReference>
<keyword evidence="8" id="KW-1185">Reference proteome</keyword>
<evidence type="ECO:0000256" key="1">
    <source>
        <dbReference type="ARBA" id="ARBA00022908"/>
    </source>
</evidence>
<evidence type="ECO:0000256" key="3">
    <source>
        <dbReference type="ARBA" id="ARBA00023172"/>
    </source>
</evidence>
<dbReference type="Pfam" id="PF02899">
    <property type="entry name" value="Phage_int_SAM_1"/>
    <property type="match status" value="1"/>
</dbReference>
<dbReference type="CDD" id="cd00397">
    <property type="entry name" value="DNA_BRE_C"/>
    <property type="match status" value="1"/>
</dbReference>
<dbReference type="EMBL" id="BJVI01000093">
    <property type="protein sequence ID" value="GEL20794.1"/>
    <property type="molecule type" value="Genomic_DNA"/>
</dbReference>
<gene>
    <name evidence="7" type="ORF">PA7_46310</name>
</gene>
<organism evidence="7 8">
    <name type="scientific">Pseudonocardia asaccharolytica DSM 44247 = NBRC 16224</name>
    <dbReference type="NCBI Taxonomy" id="1123024"/>
    <lineage>
        <taxon>Bacteria</taxon>
        <taxon>Bacillati</taxon>
        <taxon>Actinomycetota</taxon>
        <taxon>Actinomycetes</taxon>
        <taxon>Pseudonocardiales</taxon>
        <taxon>Pseudonocardiaceae</taxon>
        <taxon>Pseudonocardia</taxon>
    </lineage>
</organism>
<dbReference type="GO" id="GO:0003677">
    <property type="term" value="F:DNA binding"/>
    <property type="evidence" value="ECO:0007669"/>
    <property type="project" value="UniProtKB-UniRule"/>
</dbReference>
<dbReference type="STRING" id="1123024.GCA_000423625_04843"/>
<feature type="domain" description="Tyr recombinase" evidence="5">
    <location>
        <begin position="173"/>
        <end position="360"/>
    </location>
</feature>
<dbReference type="GO" id="GO:0015074">
    <property type="term" value="P:DNA integration"/>
    <property type="evidence" value="ECO:0007669"/>
    <property type="project" value="UniProtKB-KW"/>
</dbReference>
<dbReference type="Gene3D" id="1.10.443.10">
    <property type="entry name" value="Intergrase catalytic core"/>
    <property type="match status" value="1"/>
</dbReference>
<comment type="caution">
    <text evidence="7">The sequence shown here is derived from an EMBL/GenBank/DDBJ whole genome shotgun (WGS) entry which is preliminary data.</text>
</comment>
<dbReference type="InterPro" id="IPR002104">
    <property type="entry name" value="Integrase_catalytic"/>
</dbReference>